<feature type="transmembrane region" description="Helical" evidence="7">
    <location>
        <begin position="221"/>
        <end position="245"/>
    </location>
</feature>
<proteinExistence type="predicted"/>
<dbReference type="RefSeq" id="WP_031149809.1">
    <property type="nucleotide sequence ID" value="NZ_BNEE01000006.1"/>
</dbReference>
<feature type="transmembrane region" description="Helical" evidence="7">
    <location>
        <begin position="374"/>
        <end position="394"/>
    </location>
</feature>
<dbReference type="AlphaFoldDB" id="A0A919H511"/>
<comment type="subcellular location">
    <subcellularLocation>
        <location evidence="1">Cell inner membrane</location>
        <topology evidence="1">Multi-pass membrane protein</topology>
    </subcellularLocation>
</comment>
<dbReference type="GO" id="GO:0022857">
    <property type="term" value="F:transmembrane transporter activity"/>
    <property type="evidence" value="ECO:0007669"/>
    <property type="project" value="InterPro"/>
</dbReference>
<feature type="transmembrane region" description="Helical" evidence="7">
    <location>
        <begin position="105"/>
        <end position="122"/>
    </location>
</feature>
<evidence type="ECO:0000313" key="9">
    <source>
        <dbReference type="Proteomes" id="UP000600026"/>
    </source>
</evidence>
<dbReference type="EMBL" id="BNEE01000006">
    <property type="protein sequence ID" value="GHI89654.1"/>
    <property type="molecule type" value="Genomic_DNA"/>
</dbReference>
<dbReference type="PANTHER" id="PTHR23513:SF9">
    <property type="entry name" value="ENTEROBACTIN EXPORTER ENTS"/>
    <property type="match status" value="1"/>
</dbReference>
<evidence type="ECO:0000256" key="5">
    <source>
        <dbReference type="ARBA" id="ARBA00022989"/>
    </source>
</evidence>
<dbReference type="OrthoDB" id="3332648at2"/>
<dbReference type="PANTHER" id="PTHR23513">
    <property type="entry name" value="INTEGRAL MEMBRANE EFFLUX PROTEIN-RELATED"/>
    <property type="match status" value="1"/>
</dbReference>
<feature type="transmembrane region" description="Helical" evidence="7">
    <location>
        <begin position="143"/>
        <end position="163"/>
    </location>
</feature>
<keyword evidence="3" id="KW-1003">Cell membrane</keyword>
<protein>
    <recommendedName>
        <fullName evidence="10">MFS transporter</fullName>
    </recommendedName>
</protein>
<keyword evidence="5 7" id="KW-1133">Transmembrane helix</keyword>
<keyword evidence="6 7" id="KW-0472">Membrane</keyword>
<evidence type="ECO:0000313" key="8">
    <source>
        <dbReference type="EMBL" id="GHI89654.1"/>
    </source>
</evidence>
<feature type="transmembrane region" description="Helical" evidence="7">
    <location>
        <begin position="257"/>
        <end position="279"/>
    </location>
</feature>
<evidence type="ECO:0000256" key="2">
    <source>
        <dbReference type="ARBA" id="ARBA00022448"/>
    </source>
</evidence>
<dbReference type="Proteomes" id="UP000600026">
    <property type="component" value="Unassembled WGS sequence"/>
</dbReference>
<feature type="transmembrane region" description="Helical" evidence="7">
    <location>
        <begin position="349"/>
        <end position="368"/>
    </location>
</feature>
<evidence type="ECO:0000256" key="7">
    <source>
        <dbReference type="SAM" id="Phobius"/>
    </source>
</evidence>
<evidence type="ECO:0000256" key="4">
    <source>
        <dbReference type="ARBA" id="ARBA00022692"/>
    </source>
</evidence>
<organism evidence="8 9">
    <name type="scientific">Streptomyces xanthophaeus</name>
    <dbReference type="NCBI Taxonomy" id="67385"/>
    <lineage>
        <taxon>Bacteria</taxon>
        <taxon>Bacillati</taxon>
        <taxon>Actinomycetota</taxon>
        <taxon>Actinomycetes</taxon>
        <taxon>Kitasatosporales</taxon>
        <taxon>Streptomycetaceae</taxon>
        <taxon>Streptomyces</taxon>
    </lineage>
</organism>
<keyword evidence="9" id="KW-1185">Reference proteome</keyword>
<reference evidence="8" key="1">
    <citation type="submission" date="2020-09" db="EMBL/GenBank/DDBJ databases">
        <title>Whole genome shotgun sequence of Streptomyces xanthophaeus NBRC 12829.</title>
        <authorList>
            <person name="Komaki H."/>
            <person name="Tamura T."/>
        </authorList>
    </citation>
    <scope>NUCLEOTIDE SEQUENCE</scope>
    <source>
        <strain evidence="8">NBRC 12829</strain>
    </source>
</reference>
<feature type="transmembrane region" description="Helical" evidence="7">
    <location>
        <begin position="169"/>
        <end position="189"/>
    </location>
</feature>
<dbReference type="GO" id="GO:0005886">
    <property type="term" value="C:plasma membrane"/>
    <property type="evidence" value="ECO:0007669"/>
    <property type="project" value="UniProtKB-SubCell"/>
</dbReference>
<accession>A0A919H511</accession>
<evidence type="ECO:0000256" key="3">
    <source>
        <dbReference type="ARBA" id="ARBA00022475"/>
    </source>
</evidence>
<keyword evidence="2" id="KW-0813">Transport</keyword>
<comment type="caution">
    <text evidence="8">The sequence shown here is derived from an EMBL/GenBank/DDBJ whole genome shotgun (WGS) entry which is preliminary data.</text>
</comment>
<name>A0A919H511_9ACTN</name>
<feature type="transmembrane region" description="Helical" evidence="7">
    <location>
        <begin position="80"/>
        <end position="99"/>
    </location>
</feature>
<dbReference type="InterPro" id="IPR011701">
    <property type="entry name" value="MFS"/>
</dbReference>
<evidence type="ECO:0008006" key="10">
    <source>
        <dbReference type="Google" id="ProtNLM"/>
    </source>
</evidence>
<feature type="transmembrane region" description="Helical" evidence="7">
    <location>
        <begin position="309"/>
        <end position="328"/>
    </location>
</feature>
<dbReference type="SUPFAM" id="SSF103473">
    <property type="entry name" value="MFS general substrate transporter"/>
    <property type="match status" value="1"/>
</dbReference>
<sequence length="418" mass="43815">MAGPARERARFLLFGTGVLLGLVAEQVVMFAVPLLIFQDTKDISVLGISFALEWLPGLLAFPFAGLIADRDGGPRLFSRVNAGRAVVLLLVLAACAISPSWTTPALMAGAVFMSLLMAPIRLSVEKAVLLLAKGEKVARTQSLVQNMELLAMALGPALAVLGAAVMGKLWLLGIAATLCALSALCWLPLPRGERQPNPGSAAATVAELRLGWSLLIRNKPVVLLVSINFSINLAFATALSVNAAVVTDVFKAPESSFALLNTLVGVTGLLNLMLVPLLLKRVHVKALGVFGFVLLSASLLGLASSPSFALYATAYVAALMGVAYFNVYNRTQRVKVIPSAHLGKVMGPFYLLNTLSYPIGGLLIAFLGNSLGPQLLVGTLAVLLALYGLVVLPLTIRGFDVAIAAAEQQRPLADVSGG</sequence>
<feature type="transmembrane region" description="Helical" evidence="7">
    <location>
        <begin position="43"/>
        <end position="68"/>
    </location>
</feature>
<evidence type="ECO:0000256" key="6">
    <source>
        <dbReference type="ARBA" id="ARBA00023136"/>
    </source>
</evidence>
<feature type="transmembrane region" description="Helical" evidence="7">
    <location>
        <begin position="12"/>
        <end position="37"/>
    </location>
</feature>
<dbReference type="Pfam" id="PF07690">
    <property type="entry name" value="MFS_1"/>
    <property type="match status" value="1"/>
</dbReference>
<feature type="transmembrane region" description="Helical" evidence="7">
    <location>
        <begin position="286"/>
        <end position="303"/>
    </location>
</feature>
<dbReference type="InterPro" id="IPR036259">
    <property type="entry name" value="MFS_trans_sf"/>
</dbReference>
<gene>
    <name evidence="8" type="ORF">Sxan_70180</name>
</gene>
<keyword evidence="4 7" id="KW-0812">Transmembrane</keyword>
<dbReference type="Gene3D" id="1.20.1250.20">
    <property type="entry name" value="MFS general substrate transporter like domains"/>
    <property type="match status" value="1"/>
</dbReference>
<evidence type="ECO:0000256" key="1">
    <source>
        <dbReference type="ARBA" id="ARBA00004429"/>
    </source>
</evidence>